<organism evidence="1 2">
    <name type="scientific">Giant seaperch iridovirus</name>
    <name type="common">GSIV</name>
    <dbReference type="NCBI Taxonomy" id="176655"/>
    <lineage>
        <taxon>Viruses</taxon>
        <taxon>Varidnaviria</taxon>
        <taxon>Bamfordvirae</taxon>
        <taxon>Nucleocytoviricota</taxon>
        <taxon>Megaviricetes</taxon>
        <taxon>Pimascovirales</taxon>
        <taxon>Pimascovirales incertae sedis</taxon>
        <taxon>Iridoviridae</taxon>
        <taxon>Alphairidovirinae</taxon>
        <taxon>Megalocytivirus</taxon>
        <taxon>Megalocytivirus pagrus1</taxon>
        <taxon>Infectious spleen and kidney necrosis virus</taxon>
    </lineage>
</organism>
<sequence length="266" mass="29707">MEFADIQPLPECTPMNPASDVYVEEVSAEHTAAYDLPCVAYDVRHAAAWLAPYPLRKKIRIISHMNQRIRDRIMQMVYPKLRAVHDRVHAQSANIMDVYNKVIADQVHTETELVRDHMANLVAARAMEAADGPQGHTSTECRRAVIDPANYSITTESPRVTIYTMDWDVDWGVVFVQLTLRLSGVHKPNTYDIALVVLCDGVECGRTDAVTVNRKNPIQLTLAITNVHVDRGVSELALALSCDGLEHGWTVLAEVMEPGEIMSLVH</sequence>
<evidence type="ECO:0000313" key="2">
    <source>
        <dbReference type="Proteomes" id="UP000160611"/>
    </source>
</evidence>
<proteinExistence type="predicted"/>
<accession>A0A140GB48</accession>
<reference evidence="1 2" key="1">
    <citation type="journal article" date="2016" name="Apoptosis">
        <title>GSIV serine/threonine kinase can induce apoptotic cell death via p53 and pro-apoptotic gene Bax upregulation in fish cells.</title>
        <authorList>
            <person name="Reshi L."/>
            <person name="Wu H.C."/>
            <person name="Wu J.L."/>
            <person name="Wang H.V."/>
            <person name="Hong J.R."/>
        </authorList>
    </citation>
    <scope>NUCLEOTIDE SEQUENCE [LARGE SCALE GENOMIC DNA]</scope>
    <source>
        <strain evidence="1">GSIV-K1</strain>
    </source>
</reference>
<dbReference type="Proteomes" id="UP000160611">
    <property type="component" value="Segment"/>
</dbReference>
<reference evidence="1 2" key="2">
    <citation type="journal article" date="2016" name="Genome Announc.">
        <title>Complete Genome Sequence of a Giant Sea Perch Iridovirus in Kaohsiung, Taiwan.</title>
        <authorList>
            <person name="Wen C.M."/>
            <person name="Hong J.R."/>
        </authorList>
    </citation>
    <scope>NUCLEOTIDE SEQUENCE [LARGE SCALE GENOMIC DNA]</scope>
    <source>
        <strain evidence="1">GSIV-K1</strain>
    </source>
</reference>
<evidence type="ECO:0000313" key="1">
    <source>
        <dbReference type="EMBL" id="AMM72687.1"/>
    </source>
</evidence>
<name>A0A140GB48_GSIV</name>
<protein>
    <submittedName>
        <fullName evidence="1">ORF052L</fullName>
    </submittedName>
</protein>
<dbReference type="EMBL" id="KT804738">
    <property type="protein sequence ID" value="AMM72687.1"/>
    <property type="molecule type" value="Genomic_DNA"/>
</dbReference>